<dbReference type="GeneID" id="54582664"/>
<evidence type="ECO:0000313" key="2">
    <source>
        <dbReference type="EMBL" id="KAF2247517.1"/>
    </source>
</evidence>
<reference evidence="2" key="1">
    <citation type="journal article" date="2020" name="Stud. Mycol.">
        <title>101 Dothideomycetes genomes: a test case for predicting lifestyles and emergence of pathogens.</title>
        <authorList>
            <person name="Haridas S."/>
            <person name="Albert R."/>
            <person name="Binder M."/>
            <person name="Bloem J."/>
            <person name="Labutti K."/>
            <person name="Salamov A."/>
            <person name="Andreopoulos B."/>
            <person name="Baker S."/>
            <person name="Barry K."/>
            <person name="Bills G."/>
            <person name="Bluhm B."/>
            <person name="Cannon C."/>
            <person name="Castanera R."/>
            <person name="Culley D."/>
            <person name="Daum C."/>
            <person name="Ezra D."/>
            <person name="Gonzalez J."/>
            <person name="Henrissat B."/>
            <person name="Kuo A."/>
            <person name="Liang C."/>
            <person name="Lipzen A."/>
            <person name="Lutzoni F."/>
            <person name="Magnuson J."/>
            <person name="Mondo S."/>
            <person name="Nolan M."/>
            <person name="Ohm R."/>
            <person name="Pangilinan J."/>
            <person name="Park H.-J."/>
            <person name="Ramirez L."/>
            <person name="Alfaro M."/>
            <person name="Sun H."/>
            <person name="Tritt A."/>
            <person name="Yoshinaga Y."/>
            <person name="Zwiers L.-H."/>
            <person name="Turgeon B."/>
            <person name="Goodwin S."/>
            <person name="Spatafora J."/>
            <person name="Crous P."/>
            <person name="Grigoriev I."/>
        </authorList>
    </citation>
    <scope>NUCLEOTIDE SEQUENCE</scope>
    <source>
        <strain evidence="2">CBS 122368</strain>
    </source>
</reference>
<sequence length="78" mass="8857">MASKPRHTPPSSFPHRHRHSITLSPNPSALPGRSISIRLSTPLRRPCMDVWLFLVLFVSALPLPSQPQNPIGNWFFDF</sequence>
<feature type="region of interest" description="Disordered" evidence="1">
    <location>
        <begin position="1"/>
        <end position="29"/>
    </location>
</feature>
<protein>
    <submittedName>
        <fullName evidence="2">Uncharacterized protein</fullName>
    </submittedName>
</protein>
<organism evidence="2 3">
    <name type="scientific">Trematosphaeria pertusa</name>
    <dbReference type="NCBI Taxonomy" id="390896"/>
    <lineage>
        <taxon>Eukaryota</taxon>
        <taxon>Fungi</taxon>
        <taxon>Dikarya</taxon>
        <taxon>Ascomycota</taxon>
        <taxon>Pezizomycotina</taxon>
        <taxon>Dothideomycetes</taxon>
        <taxon>Pleosporomycetidae</taxon>
        <taxon>Pleosporales</taxon>
        <taxon>Massarineae</taxon>
        <taxon>Trematosphaeriaceae</taxon>
        <taxon>Trematosphaeria</taxon>
    </lineage>
</organism>
<accession>A0A6A6IBD3</accession>
<gene>
    <name evidence="2" type="ORF">BU26DRAFT_520649</name>
</gene>
<evidence type="ECO:0000256" key="1">
    <source>
        <dbReference type="SAM" id="MobiDB-lite"/>
    </source>
</evidence>
<dbReference type="RefSeq" id="XP_033682521.1">
    <property type="nucleotide sequence ID" value="XM_033829334.1"/>
</dbReference>
<dbReference type="Proteomes" id="UP000800094">
    <property type="component" value="Unassembled WGS sequence"/>
</dbReference>
<name>A0A6A6IBD3_9PLEO</name>
<keyword evidence="3" id="KW-1185">Reference proteome</keyword>
<dbReference type="EMBL" id="ML987197">
    <property type="protein sequence ID" value="KAF2247517.1"/>
    <property type="molecule type" value="Genomic_DNA"/>
</dbReference>
<evidence type="ECO:0000313" key="3">
    <source>
        <dbReference type="Proteomes" id="UP000800094"/>
    </source>
</evidence>
<dbReference type="AlphaFoldDB" id="A0A6A6IBD3"/>
<proteinExistence type="predicted"/>